<feature type="chain" id="PRO_5021969055" description="Phenol degradation protein meta" evidence="2">
    <location>
        <begin position="22"/>
        <end position="336"/>
    </location>
</feature>
<dbReference type="EMBL" id="CP036273">
    <property type="protein sequence ID" value="QDU22636.1"/>
    <property type="molecule type" value="Genomic_DNA"/>
</dbReference>
<evidence type="ECO:0000256" key="2">
    <source>
        <dbReference type="SAM" id="SignalP"/>
    </source>
</evidence>
<protein>
    <recommendedName>
        <fullName evidence="5">Phenol degradation protein meta</fullName>
    </recommendedName>
</protein>
<dbReference type="SUPFAM" id="SSF56935">
    <property type="entry name" value="Porins"/>
    <property type="match status" value="1"/>
</dbReference>
<reference evidence="3 4" key="1">
    <citation type="submission" date="2019-02" db="EMBL/GenBank/DDBJ databases">
        <title>Deep-cultivation of Planctomycetes and their phenomic and genomic characterization uncovers novel biology.</title>
        <authorList>
            <person name="Wiegand S."/>
            <person name="Jogler M."/>
            <person name="Boedeker C."/>
            <person name="Pinto D."/>
            <person name="Vollmers J."/>
            <person name="Rivas-Marin E."/>
            <person name="Kohn T."/>
            <person name="Peeters S.H."/>
            <person name="Heuer A."/>
            <person name="Rast P."/>
            <person name="Oberbeckmann S."/>
            <person name="Bunk B."/>
            <person name="Jeske O."/>
            <person name="Meyerdierks A."/>
            <person name="Storesund J.E."/>
            <person name="Kallscheuer N."/>
            <person name="Luecker S."/>
            <person name="Lage O.M."/>
            <person name="Pohl T."/>
            <person name="Merkel B.J."/>
            <person name="Hornburger P."/>
            <person name="Mueller R.-W."/>
            <person name="Bruemmer F."/>
            <person name="Labrenz M."/>
            <person name="Spormann A.M."/>
            <person name="Op den Camp H."/>
            <person name="Overmann J."/>
            <person name="Amann R."/>
            <person name="Jetten M.S.M."/>
            <person name="Mascher T."/>
            <person name="Medema M.H."/>
            <person name="Devos D.P."/>
            <person name="Kaster A.-K."/>
            <person name="Ovreas L."/>
            <person name="Rohde M."/>
            <person name="Galperin M.Y."/>
            <person name="Jogler C."/>
        </authorList>
    </citation>
    <scope>NUCLEOTIDE SEQUENCE [LARGE SCALE GENOMIC DNA]</scope>
    <source>
        <strain evidence="3 4">ETA_A1</strain>
    </source>
</reference>
<feature type="signal peptide" evidence="2">
    <location>
        <begin position="1"/>
        <end position="21"/>
    </location>
</feature>
<evidence type="ECO:0008006" key="5">
    <source>
        <dbReference type="Google" id="ProtNLM"/>
    </source>
</evidence>
<evidence type="ECO:0000256" key="1">
    <source>
        <dbReference type="SAM" id="MobiDB-lite"/>
    </source>
</evidence>
<dbReference type="RefSeq" id="WP_145242534.1">
    <property type="nucleotide sequence ID" value="NZ_CP036273.1"/>
</dbReference>
<sequence length="336" mass="36729" precursor="true">MPSRALAVIGVVLASAALARADDDAPPDPPPPPRVPLGDRPGGMPGAGGPPGYNATWYPNQPVGGQPADLGFVRQGLNAGFPVWKSDGDMVLTTVGVRHTLFFTDAVLPDTGRPFPEQLWNLNLGLSYMHRFENGWTGMLMTGVGSPSDKPFHSVHEVNPSVGAMLRVPVRDGRDAWQFMLMYMPGGAINFPLPLASYAWNPTDTFRMNLGLPLSLDWRPTDDLQLTASYVPLLNVNARLTYRLAPGWWAFGGYEYLNESYLLADRPDNRDRFFVLEQRVVGGLRRQVGRAGTVDVTGGYSFGRRYGEGRSQWGALRDEVNVDPGPFVGLAAGLRF</sequence>
<proteinExistence type="predicted"/>
<gene>
    <name evidence="3" type="ORF">ETAA1_46190</name>
</gene>
<dbReference type="Proteomes" id="UP000319576">
    <property type="component" value="Chromosome"/>
</dbReference>
<evidence type="ECO:0000313" key="3">
    <source>
        <dbReference type="EMBL" id="QDU22636.1"/>
    </source>
</evidence>
<keyword evidence="4" id="KW-1185">Reference proteome</keyword>
<feature type="region of interest" description="Disordered" evidence="1">
    <location>
        <begin position="20"/>
        <end position="54"/>
    </location>
</feature>
<dbReference type="KEGG" id="uli:ETAA1_46190"/>
<evidence type="ECO:0000313" key="4">
    <source>
        <dbReference type="Proteomes" id="UP000319576"/>
    </source>
</evidence>
<accession>A0A517XYP8</accession>
<dbReference type="OrthoDB" id="212671at2"/>
<feature type="compositionally biased region" description="Gly residues" evidence="1">
    <location>
        <begin position="40"/>
        <end position="51"/>
    </location>
</feature>
<name>A0A517XYP8_9BACT</name>
<organism evidence="3 4">
    <name type="scientific">Urbifossiella limnaea</name>
    <dbReference type="NCBI Taxonomy" id="2528023"/>
    <lineage>
        <taxon>Bacteria</taxon>
        <taxon>Pseudomonadati</taxon>
        <taxon>Planctomycetota</taxon>
        <taxon>Planctomycetia</taxon>
        <taxon>Gemmatales</taxon>
        <taxon>Gemmataceae</taxon>
        <taxon>Urbifossiella</taxon>
    </lineage>
</organism>
<keyword evidence="2" id="KW-0732">Signal</keyword>
<dbReference type="AlphaFoldDB" id="A0A517XYP8"/>